<feature type="transmembrane region" description="Helical" evidence="1">
    <location>
        <begin position="67"/>
        <end position="89"/>
    </location>
</feature>
<accession>A0ABY5VI91</accession>
<sequence length="119" mass="13318">MIDKIINVAIAVVCLIAAGQCGKYSASAFMGKGKIPLNVYSLVKNGQKRDLSKMSDEERKRSYRTAAYVFLGFTLALMLLFVGFIMEMFQKSGEMLFLAAIVIEVIEVILIFVLIRKQQ</sequence>
<dbReference type="Proteomes" id="UP001060164">
    <property type="component" value="Chromosome"/>
</dbReference>
<dbReference type="EMBL" id="CP102290">
    <property type="protein sequence ID" value="UWP59926.1"/>
    <property type="molecule type" value="Genomic_DNA"/>
</dbReference>
<reference evidence="2" key="1">
    <citation type="journal article" date="2022" name="Cell">
        <title>Design, construction, and in vivo augmentation of a complex gut microbiome.</title>
        <authorList>
            <person name="Cheng A.G."/>
            <person name="Ho P.Y."/>
            <person name="Aranda-Diaz A."/>
            <person name="Jain S."/>
            <person name="Yu F.B."/>
            <person name="Meng X."/>
            <person name="Wang M."/>
            <person name="Iakiviak M."/>
            <person name="Nagashima K."/>
            <person name="Zhao A."/>
            <person name="Murugkar P."/>
            <person name="Patil A."/>
            <person name="Atabakhsh K."/>
            <person name="Weakley A."/>
            <person name="Yan J."/>
            <person name="Brumbaugh A.R."/>
            <person name="Higginbottom S."/>
            <person name="Dimas A."/>
            <person name="Shiver A.L."/>
            <person name="Deutschbauer A."/>
            <person name="Neff N."/>
            <person name="Sonnenburg J.L."/>
            <person name="Huang K.C."/>
            <person name="Fischbach M.A."/>
        </authorList>
    </citation>
    <scope>NUCLEOTIDE SEQUENCE</scope>
    <source>
        <strain evidence="2">DSM 19829</strain>
    </source>
</reference>
<evidence type="ECO:0008006" key="4">
    <source>
        <dbReference type="Google" id="ProtNLM"/>
    </source>
</evidence>
<proteinExistence type="predicted"/>
<organism evidence="2 3">
    <name type="scientific">Ruminococcus gauvreauii</name>
    <dbReference type="NCBI Taxonomy" id="438033"/>
    <lineage>
        <taxon>Bacteria</taxon>
        <taxon>Bacillati</taxon>
        <taxon>Bacillota</taxon>
        <taxon>Clostridia</taxon>
        <taxon>Eubacteriales</taxon>
        <taxon>Oscillospiraceae</taxon>
        <taxon>Ruminococcus</taxon>
    </lineage>
</organism>
<evidence type="ECO:0000313" key="3">
    <source>
        <dbReference type="Proteomes" id="UP001060164"/>
    </source>
</evidence>
<dbReference type="RefSeq" id="WP_028530252.1">
    <property type="nucleotide sequence ID" value="NZ_CABLBR010000052.1"/>
</dbReference>
<keyword evidence="3" id="KW-1185">Reference proteome</keyword>
<evidence type="ECO:0000313" key="2">
    <source>
        <dbReference type="EMBL" id="UWP59926.1"/>
    </source>
</evidence>
<keyword evidence="1" id="KW-1133">Transmembrane helix</keyword>
<name>A0ABY5VI91_9FIRM</name>
<evidence type="ECO:0000256" key="1">
    <source>
        <dbReference type="SAM" id="Phobius"/>
    </source>
</evidence>
<protein>
    <recommendedName>
        <fullName evidence="4">DUF3784 domain-containing protein</fullName>
    </recommendedName>
</protein>
<gene>
    <name evidence="2" type="ORF">NQ502_02375</name>
</gene>
<keyword evidence="1" id="KW-0812">Transmembrane</keyword>
<feature type="transmembrane region" description="Helical" evidence="1">
    <location>
        <begin position="95"/>
        <end position="115"/>
    </location>
</feature>
<keyword evidence="1" id="KW-0472">Membrane</keyword>